<feature type="coiled-coil region" evidence="1">
    <location>
        <begin position="61"/>
        <end position="102"/>
    </location>
</feature>
<dbReference type="STRING" id="206506.AAV32_05680"/>
<evidence type="ECO:0000256" key="1">
    <source>
        <dbReference type="SAM" id="Coils"/>
    </source>
</evidence>
<dbReference type="Proteomes" id="UP000292039">
    <property type="component" value="Unassembled WGS sequence"/>
</dbReference>
<protein>
    <submittedName>
        <fullName evidence="4">Uncharacterized protein</fullName>
    </submittedName>
</protein>
<evidence type="ECO:0000256" key="3">
    <source>
        <dbReference type="SAM" id="Phobius"/>
    </source>
</evidence>
<dbReference type="Proteomes" id="UP000078084">
    <property type="component" value="Unassembled WGS sequence"/>
</dbReference>
<comment type="caution">
    <text evidence="4">The sequence shown here is derived from an EMBL/GenBank/DDBJ whole genome shotgun (WGS) entry which is preliminary data.</text>
</comment>
<dbReference type="Gene3D" id="6.10.250.3110">
    <property type="match status" value="1"/>
</dbReference>
<accession>A0A171KUG4</accession>
<keyword evidence="3" id="KW-0812">Transmembrane</keyword>
<keyword evidence="1" id="KW-0175">Coiled coil</keyword>
<evidence type="ECO:0000256" key="2">
    <source>
        <dbReference type="SAM" id="MobiDB-lite"/>
    </source>
</evidence>
<keyword evidence="3" id="KW-0472">Membrane</keyword>
<evidence type="ECO:0000313" key="6">
    <source>
        <dbReference type="Proteomes" id="UP000078084"/>
    </source>
</evidence>
<gene>
    <name evidence="4" type="ORF">AAV32_05680</name>
    <name evidence="5" type="ORF">EV679_1483</name>
</gene>
<dbReference type="AlphaFoldDB" id="A0A171KUG4"/>
<feature type="region of interest" description="Disordered" evidence="2">
    <location>
        <begin position="1"/>
        <end position="20"/>
    </location>
</feature>
<evidence type="ECO:0000313" key="5">
    <source>
        <dbReference type="EMBL" id="RZS70090.1"/>
    </source>
</evidence>
<feature type="transmembrane region" description="Helical" evidence="3">
    <location>
        <begin position="29"/>
        <end position="47"/>
    </location>
</feature>
<dbReference type="EMBL" id="SGWZ01000002">
    <property type="protein sequence ID" value="RZS70090.1"/>
    <property type="molecule type" value="Genomic_DNA"/>
</dbReference>
<reference evidence="4 6" key="1">
    <citation type="submission" date="2015-04" db="EMBL/GenBank/DDBJ databases">
        <title>Genome sequence of Kerstersia gyiorum CG1.</title>
        <authorList>
            <person name="Greninger A.L."/>
            <person name="Kozyreva V."/>
            <person name="Chaturvedi V."/>
        </authorList>
    </citation>
    <scope>NUCLEOTIDE SEQUENCE [LARGE SCALE GENOMIC DNA]</scope>
    <source>
        <strain evidence="4 6">CG1</strain>
    </source>
</reference>
<dbReference type="OrthoDB" id="9152541at2"/>
<keyword evidence="6" id="KW-1185">Reference proteome</keyword>
<dbReference type="EMBL" id="LBNE01000002">
    <property type="protein sequence ID" value="KKO72531.1"/>
    <property type="molecule type" value="Genomic_DNA"/>
</dbReference>
<sequence length="233" mass="25937">MALFSSSKRPVFKPSPYETGKRRHRMPRWLAQMLFGAIIGAAGWYFLQNSYGPKRLTVTESQQLTQELNAARLEAQRLRDELDALNSEHSSVRTDAEQWQARANRAEALSGPLQQEIDALIDLLPPDPRGYTPGISGARFTQKDEGLDYQVVLLQPGNNAASFKGTVELLVEGRYGNGRTDVLRVEGPAVDMTRYQTLLSNAALPAGFQARQVTVRVLDGAGKQRAMRVLRVR</sequence>
<proteinExistence type="predicted"/>
<name>A0A171KUG4_9BURK</name>
<dbReference type="RefSeq" id="WP_068368696.1">
    <property type="nucleotide sequence ID" value="NZ_CBCSEB010000014.1"/>
</dbReference>
<evidence type="ECO:0000313" key="4">
    <source>
        <dbReference type="EMBL" id="KKO72531.1"/>
    </source>
</evidence>
<reference evidence="5 7" key="2">
    <citation type="submission" date="2019-02" db="EMBL/GenBank/DDBJ databases">
        <title>Genomic Encyclopedia of Type Strains, Phase IV (KMG-IV): sequencing the most valuable type-strain genomes for metagenomic binning, comparative biology and taxonomic classification.</title>
        <authorList>
            <person name="Goeker M."/>
        </authorList>
    </citation>
    <scope>NUCLEOTIDE SEQUENCE [LARGE SCALE GENOMIC DNA]</scope>
    <source>
        <strain evidence="5 7">DSM 16618</strain>
    </source>
</reference>
<evidence type="ECO:0000313" key="7">
    <source>
        <dbReference type="Proteomes" id="UP000292039"/>
    </source>
</evidence>
<dbReference type="GeneID" id="99726126"/>
<keyword evidence="3" id="KW-1133">Transmembrane helix</keyword>
<organism evidence="4 6">
    <name type="scientific">Kerstersia gyiorum</name>
    <dbReference type="NCBI Taxonomy" id="206506"/>
    <lineage>
        <taxon>Bacteria</taxon>
        <taxon>Pseudomonadati</taxon>
        <taxon>Pseudomonadota</taxon>
        <taxon>Betaproteobacteria</taxon>
        <taxon>Burkholderiales</taxon>
        <taxon>Alcaligenaceae</taxon>
        <taxon>Kerstersia</taxon>
    </lineage>
</organism>